<comment type="caution">
    <text evidence="3">The sequence shown here is derived from an EMBL/GenBank/DDBJ whole genome shotgun (WGS) entry which is preliminary data.</text>
</comment>
<dbReference type="EMBL" id="JADEXN010000085">
    <property type="protein sequence ID" value="MBE9040454.1"/>
    <property type="molecule type" value="Genomic_DNA"/>
</dbReference>
<protein>
    <recommendedName>
        <fullName evidence="5">UDP-N-acetyl-alpha-D-muramoyl-L-alanyl-L-glutamate epimerase</fullName>
    </recommendedName>
</protein>
<feature type="domain" description="MurL N-terminal" evidence="2">
    <location>
        <begin position="143"/>
        <end position="295"/>
    </location>
</feature>
<evidence type="ECO:0000313" key="3">
    <source>
        <dbReference type="EMBL" id="MBE9040454.1"/>
    </source>
</evidence>
<dbReference type="AlphaFoldDB" id="A0A928VVU5"/>
<dbReference type="InterPro" id="IPR058741">
    <property type="entry name" value="MurL_C"/>
</dbReference>
<feature type="domain" description="MurL C-terminal" evidence="1">
    <location>
        <begin position="328"/>
        <end position="416"/>
    </location>
</feature>
<accession>A0A928VVU5</accession>
<proteinExistence type="predicted"/>
<sequence length="461" mass="53671">MSLTEAFKSRYHESRMKFMATGNSPTCSVIYSKAPYWRSNRLIFPFSIDRWEHFYYIDFPSELKNTEATQTAVLVGIAMAEIYRLCEICTPQRVEVPWYSCVRWESDWWNEDIYWYLQQKFYLEKWDWESIPKVNFSTDPIDKISFPSVNDTYLLAVSGGKESTFAFEWMQQADLPMEAFTLHNAGGILGNNWLHKFPVFDRIRTQTKLWEIQAHPQEDPSQHFAYRGVRNDPTITNALFVMMVIAMQQGHRFLVLANDKSSNESNVTYRGRDVNHQSAKGTAYIQRFNQFLERKGFPFRYISICEEAYSIATVDRLSIWNKSILKDLTSCNEAQWTTGNDRWCCNCPKCAFSYALIESATDSDFAVQVVGEDLFSLETLENTWISLSDSNYEKPFECVGEQHETLMALAKCKQQRLKNGEFLGFLDRIPNLDFDDSLLKVSAPRNIPQPHQDKLNSVLTR</sequence>
<evidence type="ECO:0000259" key="2">
    <source>
        <dbReference type="Pfam" id="PF26299"/>
    </source>
</evidence>
<organism evidence="3 4">
    <name type="scientific">Zarconia navalis LEGE 11467</name>
    <dbReference type="NCBI Taxonomy" id="1828826"/>
    <lineage>
        <taxon>Bacteria</taxon>
        <taxon>Bacillati</taxon>
        <taxon>Cyanobacteriota</taxon>
        <taxon>Cyanophyceae</taxon>
        <taxon>Oscillatoriophycideae</taxon>
        <taxon>Oscillatoriales</taxon>
        <taxon>Oscillatoriales incertae sedis</taxon>
        <taxon>Zarconia</taxon>
        <taxon>Zarconia navalis</taxon>
    </lineage>
</organism>
<evidence type="ECO:0000259" key="1">
    <source>
        <dbReference type="Pfam" id="PF26298"/>
    </source>
</evidence>
<reference evidence="3" key="1">
    <citation type="submission" date="2020-10" db="EMBL/GenBank/DDBJ databases">
        <authorList>
            <person name="Castelo-Branco R."/>
            <person name="Eusebio N."/>
            <person name="Adriana R."/>
            <person name="Vieira A."/>
            <person name="Brugerolle De Fraissinette N."/>
            <person name="Rezende De Castro R."/>
            <person name="Schneider M.P."/>
            <person name="Vasconcelos V."/>
            <person name="Leao P.N."/>
        </authorList>
    </citation>
    <scope>NUCLEOTIDE SEQUENCE</scope>
    <source>
        <strain evidence="3">LEGE 11467</strain>
    </source>
</reference>
<gene>
    <name evidence="3" type="ORF">IQ235_06580</name>
</gene>
<evidence type="ECO:0000313" key="4">
    <source>
        <dbReference type="Proteomes" id="UP000621799"/>
    </source>
</evidence>
<keyword evidence="4" id="KW-1185">Reference proteome</keyword>
<dbReference type="Proteomes" id="UP000621799">
    <property type="component" value="Unassembled WGS sequence"/>
</dbReference>
<dbReference type="Pfam" id="PF26299">
    <property type="entry name" value="MurL_N"/>
    <property type="match status" value="1"/>
</dbReference>
<name>A0A928VVU5_9CYAN</name>
<dbReference type="InterPro" id="IPR058740">
    <property type="entry name" value="MurL_N"/>
</dbReference>
<dbReference type="Pfam" id="PF26298">
    <property type="entry name" value="MurL_epimerase_C"/>
    <property type="match status" value="1"/>
</dbReference>
<evidence type="ECO:0008006" key="5">
    <source>
        <dbReference type="Google" id="ProtNLM"/>
    </source>
</evidence>